<proteinExistence type="inferred from homology"/>
<feature type="transmembrane region" description="Helical" evidence="7">
    <location>
        <begin position="85"/>
        <end position="116"/>
    </location>
</feature>
<evidence type="ECO:0000256" key="7">
    <source>
        <dbReference type="RuleBase" id="RU369025"/>
    </source>
</evidence>
<dbReference type="InterPro" id="IPR011014">
    <property type="entry name" value="MscS_channel_TM-2"/>
</dbReference>
<protein>
    <recommendedName>
        <fullName evidence="7">Small-conductance mechanosensitive channel</fullName>
    </recommendedName>
</protein>
<dbReference type="PANTHER" id="PTHR30221">
    <property type="entry name" value="SMALL-CONDUCTANCE MECHANOSENSITIVE CHANNEL"/>
    <property type="match status" value="1"/>
</dbReference>
<dbReference type="Proteomes" id="UP000050863">
    <property type="component" value="Unassembled WGS sequence"/>
</dbReference>
<dbReference type="InterPro" id="IPR023408">
    <property type="entry name" value="MscS_beta-dom_sf"/>
</dbReference>
<keyword evidence="4 7" id="KW-0812">Transmembrane</keyword>
<keyword evidence="5 7" id="KW-1133">Transmembrane helix</keyword>
<dbReference type="PANTHER" id="PTHR30221:SF1">
    <property type="entry name" value="SMALL-CONDUCTANCE MECHANOSENSITIVE CHANNEL"/>
    <property type="match status" value="1"/>
</dbReference>
<keyword evidence="7" id="KW-0407">Ion channel</keyword>
<evidence type="ECO:0000256" key="6">
    <source>
        <dbReference type="ARBA" id="ARBA00023136"/>
    </source>
</evidence>
<dbReference type="AlphaFoldDB" id="A0A0R3LNX7"/>
<dbReference type="InterPro" id="IPR010920">
    <property type="entry name" value="LSM_dom_sf"/>
</dbReference>
<feature type="domain" description="Mechanosensitive ion channel MscS" evidence="9">
    <location>
        <begin position="103"/>
        <end position="168"/>
    </location>
</feature>
<comment type="similarity">
    <text evidence="2 7">Belongs to the MscS (TC 1.A.23) family.</text>
</comment>
<gene>
    <name evidence="11" type="ORF">CQ12_00185</name>
</gene>
<organism evidence="11 12">
    <name type="scientific">Bradyrhizobium jicamae</name>
    <dbReference type="NCBI Taxonomy" id="280332"/>
    <lineage>
        <taxon>Bacteria</taxon>
        <taxon>Pseudomonadati</taxon>
        <taxon>Pseudomonadota</taxon>
        <taxon>Alphaproteobacteria</taxon>
        <taxon>Hyphomicrobiales</taxon>
        <taxon>Nitrobacteraceae</taxon>
        <taxon>Bradyrhizobium</taxon>
    </lineage>
</organism>
<evidence type="ECO:0000256" key="8">
    <source>
        <dbReference type="SAM" id="MobiDB-lite"/>
    </source>
</evidence>
<keyword evidence="6 7" id="KW-0472">Membrane</keyword>
<dbReference type="EMBL" id="LLXZ01000102">
    <property type="protein sequence ID" value="KRR07413.1"/>
    <property type="molecule type" value="Genomic_DNA"/>
</dbReference>
<dbReference type="InterPro" id="IPR006685">
    <property type="entry name" value="MscS_channel_2nd"/>
</dbReference>
<comment type="caution">
    <text evidence="11">The sequence shown here is derived from an EMBL/GenBank/DDBJ whole genome shotgun (WGS) entry which is preliminary data.</text>
</comment>
<feature type="region of interest" description="Disordered" evidence="8">
    <location>
        <begin position="254"/>
        <end position="277"/>
    </location>
</feature>
<evidence type="ECO:0000259" key="10">
    <source>
        <dbReference type="Pfam" id="PF21088"/>
    </source>
</evidence>
<reference evidence="11 12" key="1">
    <citation type="submission" date="2014-03" db="EMBL/GenBank/DDBJ databases">
        <title>Bradyrhizobium valentinum sp. nov., isolated from effective nodules of Lupinus mariae-josephae, a lupine endemic of basic-lime soils in Eastern Spain.</title>
        <authorList>
            <person name="Duran D."/>
            <person name="Rey L."/>
            <person name="Navarro A."/>
            <person name="Busquets A."/>
            <person name="Imperial J."/>
            <person name="Ruiz-Argueso T."/>
        </authorList>
    </citation>
    <scope>NUCLEOTIDE SEQUENCE [LARGE SCALE GENOMIC DNA]</scope>
    <source>
        <strain evidence="11 12">PAC68</strain>
    </source>
</reference>
<dbReference type="Gene3D" id="2.30.30.60">
    <property type="match status" value="1"/>
</dbReference>
<evidence type="ECO:0000256" key="3">
    <source>
        <dbReference type="ARBA" id="ARBA00022475"/>
    </source>
</evidence>
<evidence type="ECO:0000256" key="2">
    <source>
        <dbReference type="ARBA" id="ARBA00008017"/>
    </source>
</evidence>
<dbReference type="Pfam" id="PF00924">
    <property type="entry name" value="MS_channel_2nd"/>
    <property type="match status" value="1"/>
</dbReference>
<feature type="compositionally biased region" description="Basic and acidic residues" evidence="8">
    <location>
        <begin position="263"/>
        <end position="277"/>
    </location>
</feature>
<dbReference type="RefSeq" id="WP_057836430.1">
    <property type="nucleotide sequence ID" value="NZ_LLXZ01000102.1"/>
</dbReference>
<evidence type="ECO:0000313" key="11">
    <source>
        <dbReference type="EMBL" id="KRR07413.1"/>
    </source>
</evidence>
<dbReference type="Gene3D" id="1.10.287.1260">
    <property type="match status" value="1"/>
</dbReference>
<evidence type="ECO:0000256" key="5">
    <source>
        <dbReference type="ARBA" id="ARBA00022989"/>
    </source>
</evidence>
<dbReference type="OrthoDB" id="9814206at2"/>
<dbReference type="GO" id="GO:0008381">
    <property type="term" value="F:mechanosensitive monoatomic ion channel activity"/>
    <property type="evidence" value="ECO:0007669"/>
    <property type="project" value="InterPro"/>
</dbReference>
<comment type="subunit">
    <text evidence="7">Homoheptamer.</text>
</comment>
<evidence type="ECO:0000259" key="9">
    <source>
        <dbReference type="Pfam" id="PF00924"/>
    </source>
</evidence>
<keyword evidence="3" id="KW-1003">Cell membrane</keyword>
<dbReference type="STRING" id="280332.CQ12_00185"/>
<accession>A0A0R3LNX7</accession>
<evidence type="ECO:0000256" key="4">
    <source>
        <dbReference type="ARBA" id="ARBA00022692"/>
    </source>
</evidence>
<dbReference type="InterPro" id="IPR049142">
    <property type="entry name" value="MS_channel_1st"/>
</dbReference>
<evidence type="ECO:0000256" key="1">
    <source>
        <dbReference type="ARBA" id="ARBA00004651"/>
    </source>
</evidence>
<evidence type="ECO:0000313" key="12">
    <source>
        <dbReference type="Proteomes" id="UP000050863"/>
    </source>
</evidence>
<feature type="transmembrane region" description="Helical" evidence="7">
    <location>
        <begin position="53"/>
        <end position="78"/>
    </location>
</feature>
<keyword evidence="7" id="KW-0997">Cell inner membrane</keyword>
<keyword evidence="7" id="KW-0406">Ion transport</keyword>
<comment type="function">
    <text evidence="7">Mechanosensitive channel that participates in the regulation of osmotic pressure changes within the cell, opening in response to stretch forces in the membrane lipid bilayer, without the need for other proteins. Contributes to normal resistance to hypoosmotic shock. Forms an ion channel of 1.0 nanosiemens conductance with a slight preference for anions.</text>
</comment>
<comment type="caution">
    <text evidence="7">Lacks conserved residue(s) required for the propagation of feature annotation.</text>
</comment>
<feature type="domain" description="Mechanosensitive ion channel transmembrane helices 2/3" evidence="10">
    <location>
        <begin position="61"/>
        <end position="101"/>
    </location>
</feature>
<dbReference type="SUPFAM" id="SSF50182">
    <property type="entry name" value="Sm-like ribonucleoproteins"/>
    <property type="match status" value="1"/>
</dbReference>
<name>A0A0R3LNX7_9BRAD</name>
<dbReference type="SUPFAM" id="SSF82861">
    <property type="entry name" value="Mechanosensitive channel protein MscS (YggB), transmembrane region"/>
    <property type="match status" value="1"/>
</dbReference>
<dbReference type="GO" id="GO:0005886">
    <property type="term" value="C:plasma membrane"/>
    <property type="evidence" value="ECO:0007669"/>
    <property type="project" value="UniProtKB-SubCell"/>
</dbReference>
<sequence length="277" mass="29741">MMLNFETLKSSLVMYGLDAMYAILLLIFGWWLAEAAQRFVFRLLTVTHQVDPLVTAFVASLARYAILAVIGIAVLQLFGIQTASLVTVLGAASLAIGLALQGTLSNLAAGVMLLVFRPFRIGHDVEVGGKAGEVRSLSLFMTELKAPDNTQILLPNASVWGQPIINRSAYPATGELKVSFPVPAGPAADAIAQCVLQDLRENPNLQSQPTVHVSRVIDITNADRPVVELTVTARVKPSEVGAVKQQVLDRIGALVARSPRQGPPDRAREGGSEDVRR</sequence>
<keyword evidence="12" id="KW-1185">Reference proteome</keyword>
<dbReference type="InterPro" id="IPR045275">
    <property type="entry name" value="MscS_archaea/bacteria_type"/>
</dbReference>
<keyword evidence="7" id="KW-0813">Transport</keyword>
<feature type="transmembrane region" description="Helical" evidence="7">
    <location>
        <begin position="12"/>
        <end position="33"/>
    </location>
</feature>
<comment type="subcellular location">
    <subcellularLocation>
        <location evidence="7">Cell inner membrane</location>
        <topology evidence="7">Multi-pass membrane protein</topology>
    </subcellularLocation>
    <subcellularLocation>
        <location evidence="1">Cell membrane</location>
        <topology evidence="1">Multi-pass membrane protein</topology>
    </subcellularLocation>
</comment>
<dbReference type="Pfam" id="PF21088">
    <property type="entry name" value="MS_channel_1st"/>
    <property type="match status" value="1"/>
</dbReference>